<feature type="non-terminal residue" evidence="2">
    <location>
        <position position="1"/>
    </location>
</feature>
<sequence>IFIAIGMLNFIQKISNMRELLISILANVCVFSFWGMGMAFYFNFIGMQGNYAHLLLVFLAVVLMALIMSGFVVLVYGISKSVIETAG</sequence>
<name>A0A438VPL8_HELPX</name>
<dbReference type="AlphaFoldDB" id="A0A438VPL8"/>
<organism evidence="2 3">
    <name type="scientific">Helicobacter pylori</name>
    <name type="common">Campylobacter pylori</name>
    <dbReference type="NCBI Taxonomy" id="210"/>
    <lineage>
        <taxon>Bacteria</taxon>
        <taxon>Pseudomonadati</taxon>
        <taxon>Campylobacterota</taxon>
        <taxon>Epsilonproteobacteria</taxon>
        <taxon>Campylobacterales</taxon>
        <taxon>Helicobacteraceae</taxon>
        <taxon>Helicobacter</taxon>
    </lineage>
</organism>
<feature type="transmembrane region" description="Helical" evidence="1">
    <location>
        <begin position="54"/>
        <end position="78"/>
    </location>
</feature>
<evidence type="ECO:0000256" key="1">
    <source>
        <dbReference type="SAM" id="Phobius"/>
    </source>
</evidence>
<keyword evidence="1" id="KW-1133">Transmembrane helix</keyword>
<reference evidence="2 3" key="1">
    <citation type="submission" date="2018-11" db="EMBL/GenBank/DDBJ databases">
        <title>Genetic determinants and prediction of antibiotic resistance phenotypes in Helicobacter pylori.</title>
        <authorList>
            <person name="Wagner K."/>
        </authorList>
    </citation>
    <scope>NUCLEOTIDE SEQUENCE [LARGE SCALE GENOMIC DNA]</scope>
    <source>
        <strain evidence="2 3">ZH70</strain>
    </source>
</reference>
<evidence type="ECO:0000313" key="2">
    <source>
        <dbReference type="EMBL" id="RVZ12407.1"/>
    </source>
</evidence>
<feature type="transmembrane region" description="Helical" evidence="1">
    <location>
        <begin position="20"/>
        <end position="42"/>
    </location>
</feature>
<evidence type="ECO:0000313" key="3">
    <source>
        <dbReference type="Proteomes" id="UP000289022"/>
    </source>
</evidence>
<feature type="non-terminal residue" evidence="2">
    <location>
        <position position="87"/>
    </location>
</feature>
<dbReference type="Proteomes" id="UP000289022">
    <property type="component" value="Unassembled WGS sequence"/>
</dbReference>
<accession>A0A438VPL8</accession>
<keyword evidence="1" id="KW-0812">Transmembrane</keyword>
<keyword evidence="1" id="KW-0472">Membrane</keyword>
<gene>
    <name evidence="2" type="ORF">EC518_14825</name>
</gene>
<comment type="caution">
    <text evidence="2">The sequence shown here is derived from an EMBL/GenBank/DDBJ whole genome shotgun (WGS) entry which is preliminary data.</text>
</comment>
<protein>
    <submittedName>
        <fullName evidence="2">ABC transporter permease</fullName>
    </submittedName>
</protein>
<proteinExistence type="predicted"/>
<dbReference type="EMBL" id="RJGP01001567">
    <property type="protein sequence ID" value="RVZ12407.1"/>
    <property type="molecule type" value="Genomic_DNA"/>
</dbReference>